<evidence type="ECO:0000313" key="4">
    <source>
        <dbReference type="EMBL" id="MFA0790884.1"/>
    </source>
</evidence>
<protein>
    <submittedName>
        <fullName evidence="4">PaaI family thioesterase</fullName>
        <ecNumber evidence="4">3.1.2.-</ecNumber>
    </submittedName>
</protein>
<evidence type="ECO:0000313" key="5">
    <source>
        <dbReference type="Proteomes" id="UP001569414"/>
    </source>
</evidence>
<evidence type="ECO:0000256" key="1">
    <source>
        <dbReference type="ARBA" id="ARBA00008324"/>
    </source>
</evidence>
<dbReference type="PANTHER" id="PTHR21660:SF1">
    <property type="entry name" value="ACYL-COENZYME A THIOESTERASE 13"/>
    <property type="match status" value="1"/>
</dbReference>
<feature type="domain" description="Thioesterase" evidence="3">
    <location>
        <begin position="44"/>
        <end position="119"/>
    </location>
</feature>
<dbReference type="InterPro" id="IPR003736">
    <property type="entry name" value="PAAI_dom"/>
</dbReference>
<dbReference type="InterPro" id="IPR006683">
    <property type="entry name" value="Thioestr_dom"/>
</dbReference>
<dbReference type="Proteomes" id="UP001569414">
    <property type="component" value="Unassembled WGS sequence"/>
</dbReference>
<name>A0ABV4NMW0_9GAMM</name>
<dbReference type="RefSeq" id="WP_371843470.1">
    <property type="nucleotide sequence ID" value="NZ_JBGMEL010000008.1"/>
</dbReference>
<dbReference type="Pfam" id="PF03061">
    <property type="entry name" value="4HBT"/>
    <property type="match status" value="1"/>
</dbReference>
<evidence type="ECO:0000259" key="3">
    <source>
        <dbReference type="Pfam" id="PF03061"/>
    </source>
</evidence>
<organism evidence="4 5">
    <name type="scientific">Microbulbifer echini</name>
    <dbReference type="NCBI Taxonomy" id="1529067"/>
    <lineage>
        <taxon>Bacteria</taxon>
        <taxon>Pseudomonadati</taxon>
        <taxon>Pseudomonadota</taxon>
        <taxon>Gammaproteobacteria</taxon>
        <taxon>Cellvibrionales</taxon>
        <taxon>Microbulbiferaceae</taxon>
        <taxon>Microbulbifer</taxon>
    </lineage>
</organism>
<dbReference type="Gene3D" id="3.10.129.10">
    <property type="entry name" value="Hotdog Thioesterase"/>
    <property type="match status" value="1"/>
</dbReference>
<sequence length="153" mass="17100">MNWQHKKQPPFNEHLGVKIEEWQEGRVVISVDLKPEHLNSQGAPHGGFITTLIDIAGSYCGLYCPNPNRRRKSLTLSLTTNFTGQAKTNHLTAICTLTSAGYKIFYSTTEVFDSQGTLIATGQMTMRYRSGSEILEGEVIEESLTENIKRVPI</sequence>
<dbReference type="InterPro" id="IPR039298">
    <property type="entry name" value="ACOT13"/>
</dbReference>
<accession>A0ABV4NMW0</accession>
<dbReference type="NCBIfam" id="TIGR00369">
    <property type="entry name" value="unchar_dom_1"/>
    <property type="match status" value="1"/>
</dbReference>
<keyword evidence="5" id="KW-1185">Reference proteome</keyword>
<proteinExistence type="inferred from homology"/>
<dbReference type="EC" id="3.1.2.-" evidence="4"/>
<comment type="similarity">
    <text evidence="1">Belongs to the thioesterase PaaI family.</text>
</comment>
<evidence type="ECO:0000256" key="2">
    <source>
        <dbReference type="ARBA" id="ARBA00022801"/>
    </source>
</evidence>
<reference evidence="4 5" key="1">
    <citation type="submission" date="2024-08" db="EMBL/GenBank/DDBJ databases">
        <authorList>
            <person name="Ishaq N."/>
        </authorList>
    </citation>
    <scope>NUCLEOTIDE SEQUENCE [LARGE SCALE GENOMIC DNA]</scope>
    <source>
        <strain evidence="4 5">JCM 30400</strain>
    </source>
</reference>
<keyword evidence="2 4" id="KW-0378">Hydrolase</keyword>
<comment type="caution">
    <text evidence="4">The sequence shown here is derived from an EMBL/GenBank/DDBJ whole genome shotgun (WGS) entry which is preliminary data.</text>
</comment>
<dbReference type="InterPro" id="IPR029069">
    <property type="entry name" value="HotDog_dom_sf"/>
</dbReference>
<dbReference type="PANTHER" id="PTHR21660">
    <property type="entry name" value="THIOESTERASE SUPERFAMILY MEMBER-RELATED"/>
    <property type="match status" value="1"/>
</dbReference>
<gene>
    <name evidence="4" type="ORF">ACCI51_10045</name>
</gene>
<dbReference type="SUPFAM" id="SSF54637">
    <property type="entry name" value="Thioesterase/thiol ester dehydrase-isomerase"/>
    <property type="match status" value="1"/>
</dbReference>
<dbReference type="GO" id="GO:0016787">
    <property type="term" value="F:hydrolase activity"/>
    <property type="evidence" value="ECO:0007669"/>
    <property type="project" value="UniProtKB-KW"/>
</dbReference>
<dbReference type="EMBL" id="JBGMEL010000008">
    <property type="protein sequence ID" value="MFA0790884.1"/>
    <property type="molecule type" value="Genomic_DNA"/>
</dbReference>
<dbReference type="CDD" id="cd03443">
    <property type="entry name" value="PaaI_thioesterase"/>
    <property type="match status" value="1"/>
</dbReference>